<dbReference type="CDD" id="cd03469">
    <property type="entry name" value="Rieske_RO_Alpha_N"/>
    <property type="match status" value="1"/>
</dbReference>
<keyword evidence="14" id="KW-1133">Transmembrane helix</keyword>
<keyword evidence="1" id="KW-0519">Myristate</keyword>
<name>A0A914VDT9_9BILA</name>
<evidence type="ECO:0000256" key="8">
    <source>
        <dbReference type="ARBA" id="ARBA00023134"/>
    </source>
</evidence>
<feature type="binding site" evidence="12">
    <location>
        <begin position="423"/>
        <end position="426"/>
    </location>
    <ligand>
        <name>GTP</name>
        <dbReference type="ChEBI" id="CHEBI:37565"/>
    </ligand>
</feature>
<dbReference type="InterPro" id="IPR017941">
    <property type="entry name" value="Rieske_2Fe-2S"/>
</dbReference>
<dbReference type="Gene3D" id="3.40.50.300">
    <property type="entry name" value="P-loop containing nucleotide triphosphate hydrolases"/>
    <property type="match status" value="1"/>
</dbReference>
<evidence type="ECO:0000313" key="17">
    <source>
        <dbReference type="WBParaSite" id="PSAMB.scaffold1756size28065.g14867.t1"/>
    </source>
</evidence>
<dbReference type="GO" id="GO:0008203">
    <property type="term" value="P:cholesterol metabolic process"/>
    <property type="evidence" value="ECO:0007669"/>
    <property type="project" value="InterPro"/>
</dbReference>
<keyword evidence="3 13" id="KW-0479">Metal-binding</keyword>
<sequence>MDVAFLLARLEPFLTVQNVLVALFVGLLFWLYKWATTPLNRIKRLGDVGYHFPDNVSGKQRAQLIRRAQKLRQIGDIPPVYPNGWFCVAESYDVRPGKVRSVVAFGQQLALLRSEDGKVHLFDAYCPHLGANLAIGGRVVNDNCIQCPFHGWTFSAKDGKCVDIPYSTGRIPEQAKLEIWPVVERNKHIYAWFHCDGLPPQWEIPIIPEVENGEWEYKGRTEHELNSHIQETPENGADTAHLHYLHLSGINFGTIDAKQVLNTVDAGKDSQPFTPDLSQALKDLWADKGVQKVFQRRSEFQISDSAKFFLDSIDRISQPNYKPTEQDILHTRVPTTGVVQVQFVIKGCTFRVFDVGGQRSERRKWIHLFDDVNAIIFISAVSEYDQVLAEDLKTNRLLESIDLFAQICNSKWFIKASVVLFLNKTDLFAEKLHYGSISRLFPEYKGSGSYESSIAFIRALFENANDSPATKKIYAHETCATNTNQVQLVIEAVVDTVISKNLRGTGME</sequence>
<dbReference type="PROSITE" id="PS51296">
    <property type="entry name" value="RIESKE"/>
    <property type="match status" value="1"/>
</dbReference>
<dbReference type="Gene3D" id="2.102.10.10">
    <property type="entry name" value="Rieske [2Fe-2S] iron-sulphur domain"/>
    <property type="match status" value="1"/>
</dbReference>
<dbReference type="SUPFAM" id="SSF47895">
    <property type="entry name" value="Transducin (alpha subunit), insertion domain"/>
    <property type="match status" value="1"/>
</dbReference>
<evidence type="ECO:0000256" key="13">
    <source>
        <dbReference type="PIRSR" id="PIRSR601019-2"/>
    </source>
</evidence>
<keyword evidence="2" id="KW-0001">2Fe-2S</keyword>
<dbReference type="Pfam" id="PF00355">
    <property type="entry name" value="Rieske"/>
    <property type="match status" value="1"/>
</dbReference>
<dbReference type="GO" id="GO:0005525">
    <property type="term" value="F:GTP binding"/>
    <property type="evidence" value="ECO:0007669"/>
    <property type="project" value="UniProtKB-KW"/>
</dbReference>
<dbReference type="PANTHER" id="PTHR10218:SF362">
    <property type="entry name" value="G PROTEIN ALPHA O SUBUNIT"/>
    <property type="match status" value="1"/>
</dbReference>
<reference evidence="17" key="1">
    <citation type="submission" date="2022-11" db="UniProtKB">
        <authorList>
            <consortium name="WormBaseParasite"/>
        </authorList>
    </citation>
    <scope>IDENTIFICATION</scope>
</reference>
<keyword evidence="14" id="KW-0812">Transmembrane</keyword>
<dbReference type="InterPro" id="IPR011025">
    <property type="entry name" value="GproteinA_insert"/>
</dbReference>
<dbReference type="PROSITE" id="PS51882">
    <property type="entry name" value="G_ALPHA"/>
    <property type="match status" value="1"/>
</dbReference>
<dbReference type="Pfam" id="PF00503">
    <property type="entry name" value="G-alpha"/>
    <property type="match status" value="1"/>
</dbReference>
<dbReference type="Gene3D" id="1.10.400.10">
    <property type="entry name" value="GI Alpha 1, domain 2-like"/>
    <property type="match status" value="1"/>
</dbReference>
<dbReference type="WBParaSite" id="PSAMB.scaffold1756size28065.g14867.t1">
    <property type="protein sequence ID" value="PSAMB.scaffold1756size28065.g14867.t1"/>
    <property type="gene ID" value="PSAMB.scaffold1756size28065.g14867"/>
</dbReference>
<evidence type="ECO:0000259" key="15">
    <source>
        <dbReference type="PROSITE" id="PS51296"/>
    </source>
</evidence>
<feature type="transmembrane region" description="Helical" evidence="14">
    <location>
        <begin position="12"/>
        <end position="32"/>
    </location>
</feature>
<dbReference type="GO" id="GO:0016491">
    <property type="term" value="F:oxidoreductase activity"/>
    <property type="evidence" value="ECO:0007669"/>
    <property type="project" value="UniProtKB-KW"/>
</dbReference>
<organism evidence="16 17">
    <name type="scientific">Plectus sambesii</name>
    <dbReference type="NCBI Taxonomy" id="2011161"/>
    <lineage>
        <taxon>Eukaryota</taxon>
        <taxon>Metazoa</taxon>
        <taxon>Ecdysozoa</taxon>
        <taxon>Nematoda</taxon>
        <taxon>Chromadorea</taxon>
        <taxon>Plectida</taxon>
        <taxon>Plectina</taxon>
        <taxon>Plectoidea</taxon>
        <taxon>Plectidae</taxon>
        <taxon>Plectus</taxon>
    </lineage>
</organism>
<keyword evidence="11" id="KW-0449">Lipoprotein</keyword>
<dbReference type="SUPFAM" id="SSF52540">
    <property type="entry name" value="P-loop containing nucleoside triphosphate hydrolases"/>
    <property type="match status" value="1"/>
</dbReference>
<feature type="binding site" evidence="12">
    <location>
        <begin position="304"/>
        <end position="305"/>
    </location>
    <ligand>
        <name>GTP</name>
        <dbReference type="ChEBI" id="CHEBI:37565"/>
    </ligand>
</feature>
<accession>A0A914VDT9</accession>
<evidence type="ECO:0000256" key="6">
    <source>
        <dbReference type="ARBA" id="ARBA00023004"/>
    </source>
</evidence>
<dbReference type="CDD" id="cd00066">
    <property type="entry name" value="G-alpha"/>
    <property type="match status" value="1"/>
</dbReference>
<dbReference type="AlphaFoldDB" id="A0A914VDT9"/>
<dbReference type="GO" id="GO:0003924">
    <property type="term" value="F:GTPase activity"/>
    <property type="evidence" value="ECO:0007669"/>
    <property type="project" value="InterPro"/>
</dbReference>
<keyword evidence="5 13" id="KW-0460">Magnesium</keyword>
<dbReference type="GO" id="GO:0007188">
    <property type="term" value="P:adenylate cyclase-modulating G protein-coupled receptor signaling pathway"/>
    <property type="evidence" value="ECO:0007669"/>
    <property type="project" value="TreeGrafter"/>
</dbReference>
<feature type="binding site" evidence="12">
    <location>
        <begin position="329"/>
        <end position="335"/>
    </location>
    <ligand>
        <name>GTP</name>
        <dbReference type="ChEBI" id="CHEBI:37565"/>
    </ligand>
</feature>
<evidence type="ECO:0000256" key="12">
    <source>
        <dbReference type="PIRSR" id="PIRSR601019-1"/>
    </source>
</evidence>
<dbReference type="Proteomes" id="UP000887566">
    <property type="component" value="Unplaced"/>
</dbReference>
<protein>
    <submittedName>
        <fullName evidence="17">Cholesterol 7-desaturase</fullName>
    </submittedName>
</protein>
<keyword evidence="10" id="KW-0807">Transducer</keyword>
<dbReference type="InterPro" id="IPR027417">
    <property type="entry name" value="P-loop_NTPase"/>
</dbReference>
<keyword evidence="14" id="KW-0472">Membrane</keyword>
<dbReference type="GO" id="GO:0051537">
    <property type="term" value="F:2 iron, 2 sulfur cluster binding"/>
    <property type="evidence" value="ECO:0007669"/>
    <property type="project" value="UniProtKB-KW"/>
</dbReference>
<feature type="domain" description="Rieske" evidence="15">
    <location>
        <begin position="85"/>
        <end position="191"/>
    </location>
</feature>
<dbReference type="GO" id="GO:0005834">
    <property type="term" value="C:heterotrimeric G-protein complex"/>
    <property type="evidence" value="ECO:0007669"/>
    <property type="project" value="TreeGrafter"/>
</dbReference>
<dbReference type="InterPro" id="IPR036922">
    <property type="entry name" value="Rieske_2Fe-2S_sf"/>
</dbReference>
<keyword evidence="9" id="KW-0564">Palmitate</keyword>
<feature type="binding site" evidence="12">
    <location>
        <begin position="354"/>
        <end position="358"/>
    </location>
    <ligand>
        <name>GTP</name>
        <dbReference type="ChEBI" id="CHEBI:37565"/>
    </ligand>
</feature>
<dbReference type="PANTHER" id="PTHR10218">
    <property type="entry name" value="GTP-BINDING PROTEIN ALPHA SUBUNIT"/>
    <property type="match status" value="1"/>
</dbReference>
<dbReference type="InterPro" id="IPR001019">
    <property type="entry name" value="Gprotein_alpha_su"/>
</dbReference>
<evidence type="ECO:0000256" key="5">
    <source>
        <dbReference type="ARBA" id="ARBA00022842"/>
    </source>
</evidence>
<dbReference type="GO" id="GO:0046872">
    <property type="term" value="F:metal ion binding"/>
    <property type="evidence" value="ECO:0007669"/>
    <property type="project" value="UniProtKB-KW"/>
</dbReference>
<keyword evidence="4 12" id="KW-0547">Nucleotide-binding</keyword>
<dbReference type="SMART" id="SM00275">
    <property type="entry name" value="G_alpha"/>
    <property type="match status" value="1"/>
</dbReference>
<evidence type="ECO:0000256" key="2">
    <source>
        <dbReference type="ARBA" id="ARBA00022714"/>
    </source>
</evidence>
<dbReference type="GO" id="GO:0001664">
    <property type="term" value="F:G protein-coupled receptor binding"/>
    <property type="evidence" value="ECO:0007669"/>
    <property type="project" value="TreeGrafter"/>
</dbReference>
<evidence type="ECO:0000256" key="4">
    <source>
        <dbReference type="ARBA" id="ARBA00022741"/>
    </source>
</evidence>
<evidence type="ECO:0000256" key="7">
    <source>
        <dbReference type="ARBA" id="ARBA00023014"/>
    </source>
</evidence>
<keyword evidence="6" id="KW-0408">Iron</keyword>
<evidence type="ECO:0000256" key="11">
    <source>
        <dbReference type="ARBA" id="ARBA00023288"/>
    </source>
</evidence>
<dbReference type="GO" id="GO:0005737">
    <property type="term" value="C:cytoplasm"/>
    <property type="evidence" value="ECO:0007669"/>
    <property type="project" value="TreeGrafter"/>
</dbReference>
<evidence type="ECO:0000256" key="14">
    <source>
        <dbReference type="SAM" id="Phobius"/>
    </source>
</evidence>
<keyword evidence="7" id="KW-0411">Iron-sulfur</keyword>
<evidence type="ECO:0000256" key="3">
    <source>
        <dbReference type="ARBA" id="ARBA00022723"/>
    </source>
</evidence>
<dbReference type="PRINTS" id="PR00318">
    <property type="entry name" value="GPROTEINA"/>
</dbReference>
<evidence type="ECO:0000256" key="10">
    <source>
        <dbReference type="ARBA" id="ARBA00023224"/>
    </source>
</evidence>
<feature type="binding site" evidence="13">
    <location>
        <position position="335"/>
    </location>
    <ligand>
        <name>Mg(2+)</name>
        <dbReference type="ChEBI" id="CHEBI:18420"/>
    </ligand>
</feature>
<feature type="binding site" evidence="12">
    <location>
        <position position="480"/>
    </location>
    <ligand>
        <name>GTP</name>
        <dbReference type="ChEBI" id="CHEBI:37565"/>
    </ligand>
</feature>
<dbReference type="SUPFAM" id="SSF50022">
    <property type="entry name" value="ISP domain"/>
    <property type="match status" value="1"/>
</dbReference>
<evidence type="ECO:0000256" key="1">
    <source>
        <dbReference type="ARBA" id="ARBA00022707"/>
    </source>
</evidence>
<dbReference type="FunFam" id="3.40.50.300:FF:002307">
    <property type="entry name" value="Guanine nucleotide-binding protein G(k) subunit alpha"/>
    <property type="match status" value="1"/>
</dbReference>
<proteinExistence type="predicted"/>
<keyword evidence="8 12" id="KW-0342">GTP-binding</keyword>
<evidence type="ECO:0000256" key="9">
    <source>
        <dbReference type="ARBA" id="ARBA00023139"/>
    </source>
</evidence>
<evidence type="ECO:0000313" key="16">
    <source>
        <dbReference type="Proteomes" id="UP000887566"/>
    </source>
</evidence>
<dbReference type="GO" id="GO:0031683">
    <property type="term" value="F:G-protein beta/gamma-subunit complex binding"/>
    <property type="evidence" value="ECO:0007669"/>
    <property type="project" value="InterPro"/>
</dbReference>
<keyword evidence="16" id="KW-1185">Reference proteome</keyword>